<dbReference type="VEuPathDB" id="FungiDB:MELLADRAFT_113789"/>
<gene>
    <name evidence="2" type="ORF">MELLADRAFT_113789</name>
</gene>
<evidence type="ECO:0000313" key="3">
    <source>
        <dbReference type="Proteomes" id="UP000001072"/>
    </source>
</evidence>
<dbReference type="GeneID" id="18925099"/>
<dbReference type="HOGENOM" id="CLU_2085354_0_0_1"/>
<dbReference type="KEGG" id="mlr:MELLADRAFT_113789"/>
<keyword evidence="3" id="KW-1185">Reference proteome</keyword>
<feature type="compositionally biased region" description="Polar residues" evidence="1">
    <location>
        <begin position="1"/>
        <end position="12"/>
    </location>
</feature>
<dbReference type="AlphaFoldDB" id="F4SB25"/>
<feature type="region of interest" description="Disordered" evidence="1">
    <location>
        <begin position="1"/>
        <end position="26"/>
    </location>
</feature>
<accession>F4SB25</accession>
<sequence length="117" mass="12981">MSSPLPTPSSKSNRARSPEITWLGSTSGTQFTPQEFLCYRSFLEEANHVLEEPDHIVPHLADDAGENQNATAEGKQQNFIARKQDADCDAKVARPRSPSIKIVASNIESWYESMKSC</sequence>
<name>F4SB25_MELLP</name>
<dbReference type="EMBL" id="GL883183">
    <property type="protein sequence ID" value="EGF98157.1"/>
    <property type="molecule type" value="Genomic_DNA"/>
</dbReference>
<dbReference type="RefSeq" id="XP_007418573.1">
    <property type="nucleotide sequence ID" value="XM_007418511.1"/>
</dbReference>
<evidence type="ECO:0000313" key="2">
    <source>
        <dbReference type="EMBL" id="EGF98157.1"/>
    </source>
</evidence>
<proteinExistence type="predicted"/>
<reference evidence="3" key="1">
    <citation type="journal article" date="2011" name="Proc. Natl. Acad. Sci. U.S.A.">
        <title>Obligate biotrophy features unraveled by the genomic analysis of rust fungi.</title>
        <authorList>
            <person name="Duplessis S."/>
            <person name="Cuomo C.A."/>
            <person name="Lin Y.-C."/>
            <person name="Aerts A."/>
            <person name="Tisserant E."/>
            <person name="Veneault-Fourrey C."/>
            <person name="Joly D.L."/>
            <person name="Hacquard S."/>
            <person name="Amselem J."/>
            <person name="Cantarel B.L."/>
            <person name="Chiu R."/>
            <person name="Coutinho P.M."/>
            <person name="Feau N."/>
            <person name="Field M."/>
            <person name="Frey P."/>
            <person name="Gelhaye E."/>
            <person name="Goldberg J."/>
            <person name="Grabherr M.G."/>
            <person name="Kodira C.D."/>
            <person name="Kohler A."/>
            <person name="Kuees U."/>
            <person name="Lindquist E.A."/>
            <person name="Lucas S.M."/>
            <person name="Mago R."/>
            <person name="Mauceli E."/>
            <person name="Morin E."/>
            <person name="Murat C."/>
            <person name="Pangilinan J.L."/>
            <person name="Park R."/>
            <person name="Pearson M."/>
            <person name="Quesneville H."/>
            <person name="Rouhier N."/>
            <person name="Sakthikumar S."/>
            <person name="Salamov A.A."/>
            <person name="Schmutz J."/>
            <person name="Selles B."/>
            <person name="Shapiro H."/>
            <person name="Tanguay P."/>
            <person name="Tuskan G.A."/>
            <person name="Henrissat B."/>
            <person name="Van de Peer Y."/>
            <person name="Rouze P."/>
            <person name="Ellis J.G."/>
            <person name="Dodds P.N."/>
            <person name="Schein J.E."/>
            <person name="Zhong S."/>
            <person name="Hamelin R.C."/>
            <person name="Grigoriev I.V."/>
            <person name="Szabo L.J."/>
            <person name="Martin F."/>
        </authorList>
    </citation>
    <scope>NUCLEOTIDE SEQUENCE [LARGE SCALE GENOMIC DNA]</scope>
    <source>
        <strain evidence="3">98AG31 / pathotype 3-4-7</strain>
    </source>
</reference>
<organism evidence="3">
    <name type="scientific">Melampsora larici-populina (strain 98AG31 / pathotype 3-4-7)</name>
    <name type="common">Poplar leaf rust fungus</name>
    <dbReference type="NCBI Taxonomy" id="747676"/>
    <lineage>
        <taxon>Eukaryota</taxon>
        <taxon>Fungi</taxon>
        <taxon>Dikarya</taxon>
        <taxon>Basidiomycota</taxon>
        <taxon>Pucciniomycotina</taxon>
        <taxon>Pucciniomycetes</taxon>
        <taxon>Pucciniales</taxon>
        <taxon>Melampsoraceae</taxon>
        <taxon>Melampsora</taxon>
    </lineage>
</organism>
<dbReference type="InParanoid" id="F4SB25"/>
<evidence type="ECO:0000256" key="1">
    <source>
        <dbReference type="SAM" id="MobiDB-lite"/>
    </source>
</evidence>
<dbReference type="Proteomes" id="UP000001072">
    <property type="component" value="Unassembled WGS sequence"/>
</dbReference>
<protein>
    <submittedName>
        <fullName evidence="2">Uncharacterized protein</fullName>
    </submittedName>
</protein>